<dbReference type="GO" id="GO:0006952">
    <property type="term" value="P:defense response"/>
    <property type="evidence" value="ECO:0007669"/>
    <property type="project" value="InterPro"/>
</dbReference>
<dbReference type="SUPFAM" id="SSF52200">
    <property type="entry name" value="Toll/Interleukin receptor TIR domain"/>
    <property type="match status" value="1"/>
</dbReference>
<dbReference type="PRINTS" id="PR00364">
    <property type="entry name" value="DISEASERSIST"/>
</dbReference>
<dbReference type="PANTHER" id="PTHR11017">
    <property type="entry name" value="LEUCINE-RICH REPEAT-CONTAINING PROTEIN"/>
    <property type="match status" value="1"/>
</dbReference>
<dbReference type="InterPro" id="IPR032675">
    <property type="entry name" value="LRR_dom_sf"/>
</dbReference>
<dbReference type="SMART" id="SM00367">
    <property type="entry name" value="LRR_CC"/>
    <property type="match status" value="5"/>
</dbReference>
<reference evidence="5" key="1">
    <citation type="submission" date="2021-01" db="EMBL/GenBank/DDBJ databases">
        <title>Adiantum capillus-veneris genome.</title>
        <authorList>
            <person name="Fang Y."/>
            <person name="Liao Q."/>
        </authorList>
    </citation>
    <scope>NUCLEOTIDE SEQUENCE</scope>
    <source>
        <strain evidence="5">H3</strain>
        <tissue evidence="5">Leaf</tissue>
    </source>
</reference>
<accession>A0A9D4Z741</accession>
<dbReference type="Proteomes" id="UP000886520">
    <property type="component" value="Chromosome 22"/>
</dbReference>
<dbReference type="Pfam" id="PF13676">
    <property type="entry name" value="TIR_2"/>
    <property type="match status" value="1"/>
</dbReference>
<dbReference type="GO" id="GO:0043531">
    <property type="term" value="F:ADP binding"/>
    <property type="evidence" value="ECO:0007669"/>
    <property type="project" value="InterPro"/>
</dbReference>
<keyword evidence="1" id="KW-0934">Plastid</keyword>
<dbReference type="InterPro" id="IPR035897">
    <property type="entry name" value="Toll_tir_struct_dom_sf"/>
</dbReference>
<comment type="caution">
    <text evidence="5">The sequence shown here is derived from an EMBL/GenBank/DDBJ whole genome shotgun (WGS) entry which is preliminary data.</text>
</comment>
<dbReference type="OrthoDB" id="122245at2759"/>
<proteinExistence type="predicted"/>
<dbReference type="InterPro" id="IPR000157">
    <property type="entry name" value="TIR_dom"/>
</dbReference>
<dbReference type="InterPro" id="IPR044974">
    <property type="entry name" value="Disease_R_plants"/>
</dbReference>
<dbReference type="GO" id="GO:0007165">
    <property type="term" value="P:signal transduction"/>
    <property type="evidence" value="ECO:0007669"/>
    <property type="project" value="InterPro"/>
</dbReference>
<evidence type="ECO:0000313" key="5">
    <source>
        <dbReference type="EMBL" id="KAI5062171.1"/>
    </source>
</evidence>
<feature type="domain" description="TIR" evidence="4">
    <location>
        <begin position="35"/>
        <end position="169"/>
    </location>
</feature>
<gene>
    <name evidence="5" type="ORF">GOP47_0022710</name>
</gene>
<evidence type="ECO:0000259" key="4">
    <source>
        <dbReference type="PROSITE" id="PS50104"/>
    </source>
</evidence>
<dbReference type="InterPro" id="IPR025875">
    <property type="entry name" value="Leu-rich_rpt_4"/>
</dbReference>
<dbReference type="Gene3D" id="3.40.50.300">
    <property type="entry name" value="P-loop containing nucleotide triphosphate hydrolases"/>
    <property type="match status" value="1"/>
</dbReference>
<keyword evidence="6" id="KW-1185">Reference proteome</keyword>
<dbReference type="SUPFAM" id="SSF52047">
    <property type="entry name" value="RNI-like"/>
    <property type="match status" value="2"/>
</dbReference>
<dbReference type="EMBL" id="JABFUD020000022">
    <property type="protein sequence ID" value="KAI5062171.1"/>
    <property type="molecule type" value="Genomic_DNA"/>
</dbReference>
<evidence type="ECO:0000256" key="1">
    <source>
        <dbReference type="ARBA" id="ARBA00022528"/>
    </source>
</evidence>
<evidence type="ECO:0000256" key="3">
    <source>
        <dbReference type="ARBA" id="ARBA00022737"/>
    </source>
</evidence>
<evidence type="ECO:0000313" key="6">
    <source>
        <dbReference type="Proteomes" id="UP000886520"/>
    </source>
</evidence>
<evidence type="ECO:0000256" key="2">
    <source>
        <dbReference type="ARBA" id="ARBA00022614"/>
    </source>
</evidence>
<dbReference type="Gene3D" id="3.40.50.10140">
    <property type="entry name" value="Toll/interleukin-1 receptor homology (TIR) domain"/>
    <property type="match status" value="1"/>
</dbReference>
<dbReference type="AlphaFoldDB" id="A0A9D4Z741"/>
<name>A0A9D4Z741_ADICA</name>
<dbReference type="Gene3D" id="3.80.10.10">
    <property type="entry name" value="Ribonuclease Inhibitor"/>
    <property type="match status" value="3"/>
</dbReference>
<dbReference type="PANTHER" id="PTHR11017:SF579">
    <property type="entry name" value="TIR DOMAIN-CONTAINING PROTEIN"/>
    <property type="match status" value="1"/>
</dbReference>
<organism evidence="5 6">
    <name type="scientific">Adiantum capillus-veneris</name>
    <name type="common">Maidenhair fern</name>
    <dbReference type="NCBI Taxonomy" id="13818"/>
    <lineage>
        <taxon>Eukaryota</taxon>
        <taxon>Viridiplantae</taxon>
        <taxon>Streptophyta</taxon>
        <taxon>Embryophyta</taxon>
        <taxon>Tracheophyta</taxon>
        <taxon>Polypodiopsida</taxon>
        <taxon>Polypodiidae</taxon>
        <taxon>Polypodiales</taxon>
        <taxon>Pteridineae</taxon>
        <taxon>Pteridaceae</taxon>
        <taxon>Vittarioideae</taxon>
        <taxon>Adiantum</taxon>
    </lineage>
</organism>
<keyword evidence="2" id="KW-0433">Leucine-rich repeat</keyword>
<dbReference type="InterPro" id="IPR006553">
    <property type="entry name" value="Leu-rich_rpt_Cys-con_subtyp"/>
</dbReference>
<sequence length="1175" mass="131123">MDVQKRAEGRHPDDVVITVDVPTTSSSAAHGDDKDLPWIFLNHSGHQKAELVEPLYYALHHTGHRPFFDLDCIDSLPSGHSYPTRIFQACLACKMGVVVLSEDYVQSLWPMLELQYLLRGRPERPIYPLFYKLKPSDLTTPANLERWKKCWAKNAHHWQKSVKRLQEDIISSCSGSRGLQINLDLESWPANLGKLNYRSGDVDAQMLSCSEKSAYRSSREYIDAIVENICAQLPPPSKYSLKKGIKGKERMCEMIHQVFTRKGSKGEDEVIAIGVHGIGGSGKTSLCKMMANFYGNEFPGRSLYLELPTPGDKAIDSDKKMLLRNINDILPAFTSATSTRRGPKVSSIDEAMNALKEGLQRHKAFLAIDNVWDNSLSESDQYPSFEYAQQIIDMKCMPGTKIMVTSRSKQVVSFLLQSRAQSMEVGGSIEGTSRTTSSNNVVHIPSLTEEEAMQALRYYCCDSSFIIPDEDLRKIALNSCFFEEQCHPLCLKLQGAALRQVLRQDPAKFNSQEWVTDPKSNIYSEGAVLKVVEKSLDAVPSSLLNLFIDLATFKSDDFTTWIRYPPWTFVRLHYDDYTEDRMHDEVLRLEYHGLLELVHYDDDEYGMQPRLVIHDLLKRVAKSRVALPNHVDALVNSAIIHYKDFPHRTTDELLTKKHVTLVLEEEALFETFSGLAQVRYLSLVIRYRLSSVSWPWEQRGLQLGINMKALRVLELKHLKEIKEITGWEGTPNLVWLILESLEGLRSLGPYVLGRCQLTRLEKLSLQACPNLEVQSVVGYTGRSTCIVEAGHPLPQLQELSVYDNLHLAEVGPLPDACPALTKLQLRKCPELKHVPNLNTLSRLLTLDLWDCKGLRTVEGSFSSLTALRQLILCGCGNLESIPDLDNLRNVVGIDTCGCSSLTYLTRAEQQLEVMEDQESGFVLPFLGRRNRHNLEDSPFVHLQDLRLELAACKSGNVNRCLDVSGLPLLKGLDLKGLAGVRKLTLSSTLHNLRWLSLTNFSSLEEISGLLSQVPRIEIKECPLLVLVKIVNVDGKNSLNLSECTSLSDVSTVAYNLVLSGCTSFTDVSAVAILTDLETLDLSGCTSLTDVSALATLTNLQTLYLSGCTSLTDVSALATLTNLEALDLSGCTSLTDVWALATLTNLEAFDLSGCTSLTDVSADLATLSNLRSTLDW</sequence>
<dbReference type="PROSITE" id="PS50104">
    <property type="entry name" value="TIR"/>
    <property type="match status" value="1"/>
</dbReference>
<keyword evidence="3" id="KW-0677">Repeat</keyword>
<protein>
    <recommendedName>
        <fullName evidence="4">TIR domain-containing protein</fullName>
    </recommendedName>
</protein>
<keyword evidence="1" id="KW-0150">Chloroplast</keyword>
<dbReference type="InterPro" id="IPR027417">
    <property type="entry name" value="P-loop_NTPase"/>
</dbReference>
<dbReference type="SUPFAM" id="SSF52540">
    <property type="entry name" value="P-loop containing nucleoside triphosphate hydrolases"/>
    <property type="match status" value="1"/>
</dbReference>
<dbReference type="Pfam" id="PF12799">
    <property type="entry name" value="LRR_4"/>
    <property type="match status" value="1"/>
</dbReference>